<dbReference type="AlphaFoldDB" id="A0AAN5BX18"/>
<organism evidence="1 2">
    <name type="scientific">Aspergillus oryzae</name>
    <name type="common">Yellow koji mold</name>
    <dbReference type="NCBI Taxonomy" id="5062"/>
    <lineage>
        <taxon>Eukaryota</taxon>
        <taxon>Fungi</taxon>
        <taxon>Dikarya</taxon>
        <taxon>Ascomycota</taxon>
        <taxon>Pezizomycotina</taxon>
        <taxon>Eurotiomycetes</taxon>
        <taxon>Eurotiomycetidae</taxon>
        <taxon>Eurotiales</taxon>
        <taxon>Aspergillaceae</taxon>
        <taxon>Aspergillus</taxon>
        <taxon>Aspergillus subgen. Circumdati</taxon>
    </lineage>
</organism>
<gene>
    <name evidence="1" type="ORF">Aory04_000511400</name>
</gene>
<evidence type="ECO:0000313" key="2">
    <source>
        <dbReference type="Proteomes" id="UP001165205"/>
    </source>
</evidence>
<name>A0AAN5BX18_ASPOZ</name>
<dbReference type="Proteomes" id="UP001165205">
    <property type="component" value="Unassembled WGS sequence"/>
</dbReference>
<comment type="caution">
    <text evidence="1">The sequence shown here is derived from an EMBL/GenBank/DDBJ whole genome shotgun (WGS) entry which is preliminary data.</text>
</comment>
<protein>
    <submittedName>
        <fullName evidence="1">Unnamed protein product</fullName>
    </submittedName>
</protein>
<proteinExistence type="predicted"/>
<accession>A0AAN5BX18</accession>
<reference evidence="1" key="1">
    <citation type="submission" date="2023-04" db="EMBL/GenBank/DDBJ databases">
        <title>Aspergillus oryzae NBRC 4228.</title>
        <authorList>
            <person name="Ichikawa N."/>
            <person name="Sato H."/>
            <person name="Tonouchi N."/>
        </authorList>
    </citation>
    <scope>NUCLEOTIDE SEQUENCE</scope>
    <source>
        <strain evidence="1">NBRC 4228</strain>
    </source>
</reference>
<dbReference type="EMBL" id="BSYA01000048">
    <property type="protein sequence ID" value="GMG28746.1"/>
    <property type="molecule type" value="Genomic_DNA"/>
</dbReference>
<evidence type="ECO:0000313" key="1">
    <source>
        <dbReference type="EMBL" id="GMG28746.1"/>
    </source>
</evidence>
<sequence length="77" mass="8930">MVSYMAPREAQFNPHGAIGVVCVSWLRWFVSLQSHGFEAFSNRYRLCRVDDEFLHGDINSYHSSSQNRNIRAREPKG</sequence>